<dbReference type="EMBL" id="JAPTSV010000005">
    <property type="protein sequence ID" value="KAJ1527392.1"/>
    <property type="molecule type" value="Genomic_DNA"/>
</dbReference>
<evidence type="ECO:0000313" key="11">
    <source>
        <dbReference type="Proteomes" id="UP001075354"/>
    </source>
</evidence>
<dbReference type="InterPro" id="IPR021757">
    <property type="entry name" value="Ribosomal_mL46_N"/>
</dbReference>
<dbReference type="PANTHER" id="PTHR13124">
    <property type="entry name" value="39S RIBOSOMAL PROTEIN L46, MITOCHONDRIAL PRECURSOR-RELATED"/>
    <property type="match status" value="1"/>
</dbReference>
<dbReference type="InterPro" id="IPR015797">
    <property type="entry name" value="NUDIX_hydrolase-like_dom_sf"/>
</dbReference>
<feature type="domain" description="Nudix hydrolase" evidence="9">
    <location>
        <begin position="111"/>
        <end position="248"/>
    </location>
</feature>
<dbReference type="AlphaFoldDB" id="A0AAV7XMI6"/>
<gene>
    <name evidence="10" type="ORF">ONE63_007375</name>
</gene>
<reference evidence="10" key="1">
    <citation type="submission" date="2022-12" db="EMBL/GenBank/DDBJ databases">
        <title>Chromosome-level genome assembly of the bean flower thrips Megalurothrips usitatus.</title>
        <authorList>
            <person name="Ma L."/>
            <person name="Liu Q."/>
            <person name="Li H."/>
            <person name="Cai W."/>
        </authorList>
    </citation>
    <scope>NUCLEOTIDE SEQUENCE</scope>
    <source>
        <strain evidence="10">Cailab_2022a</strain>
    </source>
</reference>
<evidence type="ECO:0000256" key="3">
    <source>
        <dbReference type="ARBA" id="ARBA00022946"/>
    </source>
</evidence>
<keyword evidence="5" id="KW-0496">Mitochondrion</keyword>
<dbReference type="SUPFAM" id="SSF55811">
    <property type="entry name" value="Nudix"/>
    <property type="match status" value="1"/>
</dbReference>
<keyword evidence="4" id="KW-0689">Ribosomal protein</keyword>
<keyword evidence="6" id="KW-0687">Ribonucleoprotein</keyword>
<dbReference type="InterPro" id="IPR040008">
    <property type="entry name" value="Ribosomal_mL46"/>
</dbReference>
<proteinExistence type="inferred from homology"/>
<comment type="caution">
    <text evidence="10">The sequence shown here is derived from an EMBL/GenBank/DDBJ whole genome shotgun (WGS) entry which is preliminary data.</text>
</comment>
<dbReference type="Pfam" id="PF11788">
    <property type="entry name" value="MRP-L46"/>
    <property type="match status" value="1"/>
</dbReference>
<dbReference type="PANTHER" id="PTHR13124:SF12">
    <property type="entry name" value="LARGE RIBOSOMAL SUBUNIT PROTEIN ML46"/>
    <property type="match status" value="1"/>
</dbReference>
<evidence type="ECO:0000256" key="6">
    <source>
        <dbReference type="ARBA" id="ARBA00023274"/>
    </source>
</evidence>
<evidence type="ECO:0000256" key="1">
    <source>
        <dbReference type="ARBA" id="ARBA00004173"/>
    </source>
</evidence>
<evidence type="ECO:0000259" key="9">
    <source>
        <dbReference type="PROSITE" id="PS51462"/>
    </source>
</evidence>
<organism evidence="10 11">
    <name type="scientific">Megalurothrips usitatus</name>
    <name type="common">bean blossom thrips</name>
    <dbReference type="NCBI Taxonomy" id="439358"/>
    <lineage>
        <taxon>Eukaryota</taxon>
        <taxon>Metazoa</taxon>
        <taxon>Ecdysozoa</taxon>
        <taxon>Arthropoda</taxon>
        <taxon>Hexapoda</taxon>
        <taxon>Insecta</taxon>
        <taxon>Pterygota</taxon>
        <taxon>Neoptera</taxon>
        <taxon>Paraneoptera</taxon>
        <taxon>Thysanoptera</taxon>
        <taxon>Terebrantia</taxon>
        <taxon>Thripoidea</taxon>
        <taxon>Thripidae</taxon>
        <taxon>Megalurothrips</taxon>
    </lineage>
</organism>
<keyword evidence="11" id="KW-1185">Reference proteome</keyword>
<dbReference type="CDD" id="cd04661">
    <property type="entry name" value="NUDIX_MRP_L46"/>
    <property type="match status" value="1"/>
</dbReference>
<evidence type="ECO:0000256" key="8">
    <source>
        <dbReference type="ARBA" id="ARBA00035534"/>
    </source>
</evidence>
<sequence length="250" mass="28734">MDVGSSKESSKASAAEKWNLVTSICVQRKPVLVKEMNDLEKQVQKLLFQMEEENSWKSDWELQIESEMKTLEAIKEGDSTKVGGKLRRDWEDEWKAELSAFKLSPRITEADKKKDVKSWDRNLDSTLILVVQQKDCGDRWILPNGVHAQGETMRQTAERVLHECCGENLKVQFYGNAPCGFFKFKYPKSVRDESGVQGEKVFFYKAHLTGGNLTSSSVLQDYKWVARNQLNSTLPPDYCKSVEMFLFDEK</sequence>
<accession>A0AAV7XMI6</accession>
<dbReference type="FunFam" id="3.90.79.10:FF:000018">
    <property type="entry name" value="39S ribosomal protein L46, mitochondrial"/>
    <property type="match status" value="1"/>
</dbReference>
<dbReference type="GO" id="GO:0005762">
    <property type="term" value="C:mitochondrial large ribosomal subunit"/>
    <property type="evidence" value="ECO:0007669"/>
    <property type="project" value="TreeGrafter"/>
</dbReference>
<dbReference type="GO" id="GO:0005743">
    <property type="term" value="C:mitochondrial inner membrane"/>
    <property type="evidence" value="ECO:0007669"/>
    <property type="project" value="UniProtKB-ARBA"/>
</dbReference>
<comment type="similarity">
    <text evidence="2">Belongs to the mitochondrion-specific ribosomal protein mL46 family.</text>
</comment>
<evidence type="ECO:0000256" key="7">
    <source>
        <dbReference type="ARBA" id="ARBA00035190"/>
    </source>
</evidence>
<protein>
    <recommendedName>
        <fullName evidence="7">Large ribosomal subunit protein mL46</fullName>
    </recommendedName>
    <alternativeName>
        <fullName evidence="8">39S ribosomal protein L46, mitochondrial</fullName>
    </alternativeName>
</protein>
<evidence type="ECO:0000256" key="4">
    <source>
        <dbReference type="ARBA" id="ARBA00022980"/>
    </source>
</evidence>
<dbReference type="GO" id="GO:0003735">
    <property type="term" value="F:structural constituent of ribosome"/>
    <property type="evidence" value="ECO:0007669"/>
    <property type="project" value="InterPro"/>
</dbReference>
<name>A0AAV7XMI6_9NEOP</name>
<comment type="subcellular location">
    <subcellularLocation>
        <location evidence="1">Mitochondrion</location>
    </subcellularLocation>
</comment>
<keyword evidence="3" id="KW-0809">Transit peptide</keyword>
<evidence type="ECO:0000256" key="2">
    <source>
        <dbReference type="ARBA" id="ARBA00009070"/>
    </source>
</evidence>
<dbReference type="Pfam" id="PF00293">
    <property type="entry name" value="NUDIX"/>
    <property type="match status" value="1"/>
</dbReference>
<evidence type="ECO:0000256" key="5">
    <source>
        <dbReference type="ARBA" id="ARBA00023128"/>
    </source>
</evidence>
<dbReference type="Gene3D" id="3.90.79.10">
    <property type="entry name" value="Nucleoside Triphosphate Pyrophosphohydrolase"/>
    <property type="match status" value="1"/>
</dbReference>
<dbReference type="InterPro" id="IPR000086">
    <property type="entry name" value="NUDIX_hydrolase_dom"/>
</dbReference>
<dbReference type="Proteomes" id="UP001075354">
    <property type="component" value="Chromosome 5"/>
</dbReference>
<dbReference type="InterPro" id="IPR033650">
    <property type="entry name" value="Ribosomal_mL46_NUDIX"/>
</dbReference>
<dbReference type="PROSITE" id="PS51462">
    <property type="entry name" value="NUDIX"/>
    <property type="match status" value="1"/>
</dbReference>
<evidence type="ECO:0000313" key="10">
    <source>
        <dbReference type="EMBL" id="KAJ1527392.1"/>
    </source>
</evidence>